<dbReference type="STRING" id="27349.A0A0L6VLM9"/>
<dbReference type="VEuPathDB" id="FungiDB:VP01_1371g2"/>
<dbReference type="InterPro" id="IPR004827">
    <property type="entry name" value="bZIP"/>
</dbReference>
<feature type="coiled-coil region" evidence="1">
    <location>
        <begin position="342"/>
        <end position="372"/>
    </location>
</feature>
<feature type="region of interest" description="Disordered" evidence="2">
    <location>
        <begin position="1"/>
        <end position="90"/>
    </location>
</feature>
<dbReference type="Proteomes" id="UP000037035">
    <property type="component" value="Unassembled WGS sequence"/>
</dbReference>
<organism evidence="4 5">
    <name type="scientific">Puccinia sorghi</name>
    <dbReference type="NCBI Taxonomy" id="27349"/>
    <lineage>
        <taxon>Eukaryota</taxon>
        <taxon>Fungi</taxon>
        <taxon>Dikarya</taxon>
        <taxon>Basidiomycota</taxon>
        <taxon>Pucciniomycotina</taxon>
        <taxon>Pucciniomycetes</taxon>
        <taxon>Pucciniales</taxon>
        <taxon>Pucciniaceae</taxon>
        <taxon>Puccinia</taxon>
    </lineage>
</organism>
<comment type="caution">
    <text evidence="4">The sequence shown here is derived from an EMBL/GenBank/DDBJ whole genome shotgun (WGS) entry which is preliminary data.</text>
</comment>
<feature type="compositionally biased region" description="Low complexity" evidence="2">
    <location>
        <begin position="214"/>
        <end position="227"/>
    </location>
</feature>
<evidence type="ECO:0000259" key="3">
    <source>
        <dbReference type="PROSITE" id="PS50217"/>
    </source>
</evidence>
<accession>A0A0L6VLM9</accession>
<evidence type="ECO:0000313" key="4">
    <source>
        <dbReference type="EMBL" id="KNZ61673.1"/>
    </source>
</evidence>
<keyword evidence="5" id="KW-1185">Reference proteome</keyword>
<dbReference type="PROSITE" id="PS50217">
    <property type="entry name" value="BZIP"/>
    <property type="match status" value="1"/>
</dbReference>
<keyword evidence="1" id="KW-0175">Coiled coil</keyword>
<feature type="domain" description="BZIP" evidence="3">
    <location>
        <begin position="320"/>
        <end position="369"/>
    </location>
</feature>
<dbReference type="OrthoDB" id="2505261at2759"/>
<dbReference type="FunFam" id="1.20.5.170:FF:000156">
    <property type="entry name" value="Uncharacterized protein"/>
    <property type="match status" value="1"/>
</dbReference>
<evidence type="ECO:0000256" key="1">
    <source>
        <dbReference type="SAM" id="Coils"/>
    </source>
</evidence>
<dbReference type="Gene3D" id="1.20.5.170">
    <property type="match status" value="1"/>
</dbReference>
<dbReference type="AlphaFoldDB" id="A0A0L6VLM9"/>
<feature type="region of interest" description="Disordered" evidence="2">
    <location>
        <begin position="256"/>
        <end position="319"/>
    </location>
</feature>
<sequence>MADLDCDFLLQSFQPPAMDEQRTPVNTPAEYNPQPTRSGRIPQKPASTTLNPLDFLDFPDESESDDPDFDPLNQQESSNVPSPHDNDNQQLNHTHFDLLAHINAIGFDFSTLSDQPQQTWPSNSFIQYNHNNKNNNTLNQIQFTQQASSPKLSPLTQGELAGVPFVNINLPDSDDSPEFIPPPTTRSTAASSSSRPSKRPRRETTSRVVTPINTSTLPTQSTQQLSCSSTKLAPSISSRYIAIAPSLNYPAEKHETIDDSDHSEDGPLDQQQDTDTTVGRTNNLSRAMPDPKPRKPLSLQAPPSHHHHHHQHDDDIIDGREDSMKRKREGMRKNRERKKIYIVSLEDRCLELAEENARLREENQELIRESRENWKAKAKSLEVFKLLNQQIQRLQGVASATGSSSSSSRGWTGVEDATRRTGPTGLKRKADSRGDQQRPFPPPNPSSRTTHLTSASLLKPASASAPVAPRPPTRYSARGRTLLDVLSSSKSKRPH</sequence>
<feature type="region of interest" description="Disordered" evidence="2">
    <location>
        <begin position="166"/>
        <end position="227"/>
    </location>
</feature>
<gene>
    <name evidence="4" type="ORF">VP01_1371g2</name>
</gene>
<proteinExistence type="predicted"/>
<dbReference type="EMBL" id="LAVV01004132">
    <property type="protein sequence ID" value="KNZ61673.1"/>
    <property type="molecule type" value="Genomic_DNA"/>
</dbReference>
<name>A0A0L6VLM9_9BASI</name>
<feature type="compositionally biased region" description="Basic and acidic residues" evidence="2">
    <location>
        <begin position="256"/>
        <end position="265"/>
    </location>
</feature>
<feature type="compositionally biased region" description="Low complexity" evidence="2">
    <location>
        <begin position="454"/>
        <end position="467"/>
    </location>
</feature>
<reference evidence="4 5" key="1">
    <citation type="submission" date="2015-08" db="EMBL/GenBank/DDBJ databases">
        <title>Next Generation Sequencing and Analysis of the Genome of Puccinia sorghi L Schw, the Causal Agent of Maize Common Rust.</title>
        <authorList>
            <person name="Rochi L."/>
            <person name="Burguener G."/>
            <person name="Darino M."/>
            <person name="Turjanski A."/>
            <person name="Kreff E."/>
            <person name="Dieguez M.J."/>
            <person name="Sacco F."/>
        </authorList>
    </citation>
    <scope>NUCLEOTIDE SEQUENCE [LARGE SCALE GENOMIC DNA]</scope>
    <source>
        <strain evidence="4 5">RO10H11247</strain>
    </source>
</reference>
<evidence type="ECO:0000313" key="5">
    <source>
        <dbReference type="Proteomes" id="UP000037035"/>
    </source>
</evidence>
<feature type="compositionally biased region" description="Low complexity" evidence="2">
    <location>
        <begin position="185"/>
        <end position="195"/>
    </location>
</feature>
<protein>
    <recommendedName>
        <fullName evidence="3">BZIP domain-containing protein</fullName>
    </recommendedName>
</protein>
<feature type="region of interest" description="Disordered" evidence="2">
    <location>
        <begin position="398"/>
        <end position="495"/>
    </location>
</feature>
<feature type="compositionally biased region" description="Acidic residues" evidence="2">
    <location>
        <begin position="57"/>
        <end position="69"/>
    </location>
</feature>
<evidence type="ECO:0000256" key="2">
    <source>
        <dbReference type="SAM" id="MobiDB-lite"/>
    </source>
</evidence>
<dbReference type="GO" id="GO:0003700">
    <property type="term" value="F:DNA-binding transcription factor activity"/>
    <property type="evidence" value="ECO:0007669"/>
    <property type="project" value="InterPro"/>
</dbReference>
<feature type="compositionally biased region" description="Polar residues" evidence="2">
    <location>
        <begin position="269"/>
        <end position="285"/>
    </location>
</feature>
<dbReference type="CDD" id="cd14686">
    <property type="entry name" value="bZIP"/>
    <property type="match status" value="1"/>
</dbReference>